<comment type="similarity">
    <text evidence="1 7">Belongs to the peptidase S8 family.</text>
</comment>
<feature type="domain" description="Peptidase S8/S53" evidence="9">
    <location>
        <begin position="129"/>
        <end position="594"/>
    </location>
</feature>
<evidence type="ECO:0000256" key="3">
    <source>
        <dbReference type="ARBA" id="ARBA00022729"/>
    </source>
</evidence>
<dbReference type="CDD" id="cd02120">
    <property type="entry name" value="PA_subtilisin_like"/>
    <property type="match status" value="1"/>
</dbReference>
<evidence type="ECO:0000313" key="14">
    <source>
        <dbReference type="Proteomes" id="UP000283530"/>
    </source>
</evidence>
<dbReference type="Gene3D" id="3.40.50.200">
    <property type="entry name" value="Peptidase S8/S53 domain"/>
    <property type="match status" value="1"/>
</dbReference>
<proteinExistence type="inferred from homology"/>
<dbReference type="InterPro" id="IPR036852">
    <property type="entry name" value="Peptidase_S8/S53_dom_sf"/>
</dbReference>
<dbReference type="AlphaFoldDB" id="A0A443Q2C2"/>
<keyword evidence="4 7" id="KW-0378">Hydrolase</keyword>
<keyword evidence="3 8" id="KW-0732">Signal</keyword>
<dbReference type="InterPro" id="IPR015500">
    <property type="entry name" value="Peptidase_S8_subtilisin-rel"/>
</dbReference>
<dbReference type="GO" id="GO:0006508">
    <property type="term" value="P:proteolysis"/>
    <property type="evidence" value="ECO:0007669"/>
    <property type="project" value="UniProtKB-KW"/>
</dbReference>
<feature type="active site" description="Charge relay system" evidence="6 7">
    <location>
        <position position="212"/>
    </location>
</feature>
<dbReference type="InterPro" id="IPR000209">
    <property type="entry name" value="Peptidase_S8/S53_dom"/>
</dbReference>
<evidence type="ECO:0000256" key="8">
    <source>
        <dbReference type="SAM" id="SignalP"/>
    </source>
</evidence>
<dbReference type="Gene3D" id="2.60.40.2310">
    <property type="match status" value="1"/>
</dbReference>
<feature type="active site" description="Charge relay system" evidence="6 7">
    <location>
        <position position="137"/>
    </location>
</feature>
<dbReference type="InterPro" id="IPR034197">
    <property type="entry name" value="Peptidases_S8_3"/>
</dbReference>
<dbReference type="OrthoDB" id="29072at2759"/>
<dbReference type="PRINTS" id="PR00723">
    <property type="entry name" value="SUBTILISIN"/>
</dbReference>
<keyword evidence="2 7" id="KW-0645">Protease</keyword>
<organism evidence="13 14">
    <name type="scientific">Cinnamomum micranthum f. kanehirae</name>
    <dbReference type="NCBI Taxonomy" id="337451"/>
    <lineage>
        <taxon>Eukaryota</taxon>
        <taxon>Viridiplantae</taxon>
        <taxon>Streptophyta</taxon>
        <taxon>Embryophyta</taxon>
        <taxon>Tracheophyta</taxon>
        <taxon>Spermatophyta</taxon>
        <taxon>Magnoliopsida</taxon>
        <taxon>Magnoliidae</taxon>
        <taxon>Laurales</taxon>
        <taxon>Lauraceae</taxon>
        <taxon>Cinnamomum</taxon>
    </lineage>
</organism>
<dbReference type="Pfam" id="PF02225">
    <property type="entry name" value="PA"/>
    <property type="match status" value="1"/>
</dbReference>
<dbReference type="PROSITE" id="PS51892">
    <property type="entry name" value="SUBTILASE"/>
    <property type="match status" value="1"/>
</dbReference>
<feature type="domain" description="Inhibitor I9" evidence="11">
    <location>
        <begin position="26"/>
        <end position="100"/>
    </location>
</feature>
<evidence type="ECO:0000256" key="1">
    <source>
        <dbReference type="ARBA" id="ARBA00011073"/>
    </source>
</evidence>
<dbReference type="Proteomes" id="UP000283530">
    <property type="component" value="Unassembled WGS sequence"/>
</dbReference>
<dbReference type="Pfam" id="PF05922">
    <property type="entry name" value="Inhibitor_I9"/>
    <property type="match status" value="1"/>
</dbReference>
<dbReference type="FunFam" id="3.40.50.200:FF:000006">
    <property type="entry name" value="Subtilisin-like protease SBT1.5"/>
    <property type="match status" value="1"/>
</dbReference>
<dbReference type="PANTHER" id="PTHR10795">
    <property type="entry name" value="PROPROTEIN CONVERTASE SUBTILISIN/KEXIN"/>
    <property type="match status" value="1"/>
</dbReference>
<name>A0A443Q2C2_9MAGN</name>
<dbReference type="InterPro" id="IPR037045">
    <property type="entry name" value="S8pro/Inhibitor_I9_sf"/>
</dbReference>
<dbReference type="InterPro" id="IPR045051">
    <property type="entry name" value="SBT"/>
</dbReference>
<evidence type="ECO:0000259" key="9">
    <source>
        <dbReference type="Pfam" id="PF00082"/>
    </source>
</evidence>
<feature type="signal peptide" evidence="8">
    <location>
        <begin position="1"/>
        <end position="19"/>
    </location>
</feature>
<feature type="chain" id="PRO_5019464545" evidence="8">
    <location>
        <begin position="20"/>
        <end position="769"/>
    </location>
</feature>
<evidence type="ECO:0000256" key="7">
    <source>
        <dbReference type="PROSITE-ProRule" id="PRU01240"/>
    </source>
</evidence>
<evidence type="ECO:0000259" key="11">
    <source>
        <dbReference type="Pfam" id="PF05922"/>
    </source>
</evidence>
<dbReference type="InterPro" id="IPR023828">
    <property type="entry name" value="Peptidase_S8_Ser-AS"/>
</dbReference>
<dbReference type="GO" id="GO:0004252">
    <property type="term" value="F:serine-type endopeptidase activity"/>
    <property type="evidence" value="ECO:0007669"/>
    <property type="project" value="UniProtKB-UniRule"/>
</dbReference>
<dbReference type="Gene3D" id="3.30.70.80">
    <property type="entry name" value="Peptidase S8 propeptide/proteinase inhibitor I9"/>
    <property type="match status" value="1"/>
</dbReference>
<dbReference type="Gene3D" id="3.50.30.30">
    <property type="match status" value="1"/>
</dbReference>
<gene>
    <name evidence="13" type="ORF">CKAN_02656300</name>
</gene>
<dbReference type="InterPro" id="IPR010259">
    <property type="entry name" value="S8pro/Inhibitor_I9"/>
</dbReference>
<dbReference type="EMBL" id="QPKB01000012">
    <property type="protein sequence ID" value="RWR97147.1"/>
    <property type="molecule type" value="Genomic_DNA"/>
</dbReference>
<sequence length="769" mass="81604">MKLAITFSVLLLSFALVYGDSKTKHYVVYMGEHSHPNLNAVIAANHDLLASIIGSIDGAKQAAVYHYGKSFRGFSAMLMPEQARKLAEREEVVSVFESKTNILHTTHSWDFLGVSSSGESYPMAPYSDSNVIVGSIDTGVWPESESFRDEGLGPVPKKFKGECVTGDKFTSANCNRKTIGARYYLKGFEAENGPLESFGNVFFRSARDSDGHGTHTASTVAGSIVSNVSLSGMARGNARGGAPGARLAIYKACWFNLCNDADLLSAFDDATSDGVDIISISAGPSPPQPIYFNDAISIGAYHAFKRGILTSASAGNSGLPGTAANVAPWILTVAASSVDREFQSNVTLGNSKVLKGKSLNPLKLEGFYSIIPASLAAASGVTSQNASFCKNNTLNPTLVKGKIVVCTIETVTDGRTEKSKIVKQVGGVGMILIDPVAVDVGFQFVIPATLIGLQEAQELQGYLGSEKNPIATIAPSETVLHTKPAPEMAVFSSMGPNIISSEIIKPDITAPGLNILAAWSPVATEATALRSVDYNIISGTSMSCPHASAVAAIIKSRHPYWSPAAIKSALMTTVPLTSIVFYLLRTAAKVLDNTKNIIVREPSGSTTSPFDYGSGQIDPIAALDPGLVYDHDSSDIINFLCSTGATPAQLRNLTGELVTCKSPLIPSYNFNYPSIGISSLNGSVSVYRTVTHYGNSQSVFIASVKSPAGVYVTVAPYMLKFNGVGEKQTYRVDFKPFKDSNGSFVFGSITWSDGRHVVRSPIALNVVSI</sequence>
<dbReference type="Pfam" id="PF00082">
    <property type="entry name" value="Peptidase_S8"/>
    <property type="match status" value="1"/>
</dbReference>
<protein>
    <submittedName>
        <fullName evidence="13">Subtilisin-like protein protease SBT5.3</fullName>
    </submittedName>
</protein>
<keyword evidence="5 7" id="KW-0720">Serine protease</keyword>
<evidence type="ECO:0000259" key="10">
    <source>
        <dbReference type="Pfam" id="PF02225"/>
    </source>
</evidence>
<feature type="domain" description="PA" evidence="10">
    <location>
        <begin position="385"/>
        <end position="459"/>
    </location>
</feature>
<dbReference type="Pfam" id="PF17766">
    <property type="entry name" value="fn3_6"/>
    <property type="match status" value="1"/>
</dbReference>
<dbReference type="STRING" id="337451.A0A443Q2C2"/>
<evidence type="ECO:0000256" key="5">
    <source>
        <dbReference type="ARBA" id="ARBA00022825"/>
    </source>
</evidence>
<feature type="domain" description="Subtilisin-like protease fibronectin type-III" evidence="12">
    <location>
        <begin position="669"/>
        <end position="763"/>
    </location>
</feature>
<dbReference type="FunFam" id="3.30.70.80:FF:000002">
    <property type="entry name" value="Subtilisin-like protease SBT5.3"/>
    <property type="match status" value="1"/>
</dbReference>
<reference evidence="13 14" key="1">
    <citation type="journal article" date="2019" name="Nat. Plants">
        <title>Stout camphor tree genome fills gaps in understanding of flowering plant genome evolution.</title>
        <authorList>
            <person name="Chaw S.M."/>
            <person name="Liu Y.C."/>
            <person name="Wu Y.W."/>
            <person name="Wang H.Y."/>
            <person name="Lin C.I."/>
            <person name="Wu C.S."/>
            <person name="Ke H.M."/>
            <person name="Chang L.Y."/>
            <person name="Hsu C.Y."/>
            <person name="Yang H.T."/>
            <person name="Sudianto E."/>
            <person name="Hsu M.H."/>
            <person name="Wu K.P."/>
            <person name="Wang L.N."/>
            <person name="Leebens-Mack J.H."/>
            <person name="Tsai I.J."/>
        </authorList>
    </citation>
    <scope>NUCLEOTIDE SEQUENCE [LARGE SCALE GENOMIC DNA]</scope>
    <source>
        <strain evidence="14">cv. Chaw 1501</strain>
        <tissue evidence="13">Young leaves</tissue>
    </source>
</reference>
<dbReference type="CDD" id="cd04852">
    <property type="entry name" value="Peptidases_S8_3"/>
    <property type="match status" value="1"/>
</dbReference>
<dbReference type="SUPFAM" id="SSF52743">
    <property type="entry name" value="Subtilisin-like"/>
    <property type="match status" value="1"/>
</dbReference>
<dbReference type="InterPro" id="IPR003137">
    <property type="entry name" value="PA_domain"/>
</dbReference>
<dbReference type="InterPro" id="IPR041469">
    <property type="entry name" value="Subtilisin-like_FN3"/>
</dbReference>
<dbReference type="FunFam" id="3.50.30.30:FF:000005">
    <property type="entry name" value="subtilisin-like protease SBT1.5"/>
    <property type="match status" value="1"/>
</dbReference>
<comment type="caution">
    <text evidence="13">The sequence shown here is derived from an EMBL/GenBank/DDBJ whole genome shotgun (WGS) entry which is preliminary data.</text>
</comment>
<keyword evidence="14" id="KW-1185">Reference proteome</keyword>
<evidence type="ECO:0000256" key="2">
    <source>
        <dbReference type="ARBA" id="ARBA00022670"/>
    </source>
</evidence>
<feature type="active site" description="Charge relay system" evidence="6 7">
    <location>
        <position position="541"/>
    </location>
</feature>
<accession>A0A443Q2C2</accession>
<evidence type="ECO:0000256" key="4">
    <source>
        <dbReference type="ARBA" id="ARBA00022801"/>
    </source>
</evidence>
<evidence type="ECO:0000313" key="13">
    <source>
        <dbReference type="EMBL" id="RWR97147.1"/>
    </source>
</evidence>
<evidence type="ECO:0000259" key="12">
    <source>
        <dbReference type="Pfam" id="PF17766"/>
    </source>
</evidence>
<evidence type="ECO:0000256" key="6">
    <source>
        <dbReference type="PIRSR" id="PIRSR615500-1"/>
    </source>
</evidence>
<dbReference type="PROSITE" id="PS00138">
    <property type="entry name" value="SUBTILASE_SER"/>
    <property type="match status" value="1"/>
</dbReference>